<organism evidence="1 2">
    <name type="scientific">Cichlidogyrus casuarinus</name>
    <dbReference type="NCBI Taxonomy" id="1844966"/>
    <lineage>
        <taxon>Eukaryota</taxon>
        <taxon>Metazoa</taxon>
        <taxon>Spiralia</taxon>
        <taxon>Lophotrochozoa</taxon>
        <taxon>Platyhelminthes</taxon>
        <taxon>Monogenea</taxon>
        <taxon>Monopisthocotylea</taxon>
        <taxon>Dactylogyridea</taxon>
        <taxon>Ancyrocephalidae</taxon>
        <taxon>Cichlidogyrus</taxon>
    </lineage>
</organism>
<gene>
    <name evidence="1" type="ORF">Ciccas_009501</name>
</gene>
<dbReference type="EMBL" id="JBJKFK010001957">
    <property type="protein sequence ID" value="KAL3311914.1"/>
    <property type="molecule type" value="Genomic_DNA"/>
</dbReference>
<sequence>MKFQPVALLPETGQIVSVTTRNPGRGGSTWCRAEDEEQKSEWRELSKPNSRGLFHVCDRDQMGRNLINVIGLNPGDLESTDQS</sequence>
<name>A0ABD2PX29_9PLAT</name>
<comment type="caution">
    <text evidence="1">The sequence shown here is derived from an EMBL/GenBank/DDBJ whole genome shotgun (WGS) entry which is preliminary data.</text>
</comment>
<dbReference type="Proteomes" id="UP001626550">
    <property type="component" value="Unassembled WGS sequence"/>
</dbReference>
<protein>
    <submittedName>
        <fullName evidence="1">Uncharacterized protein</fullName>
    </submittedName>
</protein>
<accession>A0ABD2PX29</accession>
<proteinExistence type="predicted"/>
<dbReference type="AlphaFoldDB" id="A0ABD2PX29"/>
<keyword evidence="2" id="KW-1185">Reference proteome</keyword>
<reference evidence="1 2" key="1">
    <citation type="submission" date="2024-11" db="EMBL/GenBank/DDBJ databases">
        <title>Adaptive evolution of stress response genes in parasites aligns with host niche diversity.</title>
        <authorList>
            <person name="Hahn C."/>
            <person name="Resl P."/>
        </authorList>
    </citation>
    <scope>NUCLEOTIDE SEQUENCE [LARGE SCALE GENOMIC DNA]</scope>
    <source>
        <strain evidence="1">EGGRZ-B1_66</strain>
        <tissue evidence="1">Body</tissue>
    </source>
</reference>
<evidence type="ECO:0000313" key="1">
    <source>
        <dbReference type="EMBL" id="KAL3311914.1"/>
    </source>
</evidence>
<evidence type="ECO:0000313" key="2">
    <source>
        <dbReference type="Proteomes" id="UP001626550"/>
    </source>
</evidence>